<evidence type="ECO:0000313" key="2">
    <source>
        <dbReference type="EMBL" id="CAF1199649.1"/>
    </source>
</evidence>
<name>A0A814WCU4_9BILA</name>
<accession>A0A814WCU4</accession>
<gene>
    <name evidence="2" type="ORF">BJG266_LOCUS26826</name>
</gene>
<dbReference type="InterPro" id="IPR005024">
    <property type="entry name" value="Snf7_fam"/>
</dbReference>
<dbReference type="EMBL" id="CAJNOI010000232">
    <property type="protein sequence ID" value="CAF1199649.1"/>
    <property type="molecule type" value="Genomic_DNA"/>
</dbReference>
<dbReference type="PANTHER" id="PTHR10476">
    <property type="entry name" value="CHARGED MULTIVESICULAR BODY PROTEIN"/>
    <property type="match status" value="1"/>
</dbReference>
<dbReference type="Pfam" id="PF03357">
    <property type="entry name" value="Snf7"/>
    <property type="match status" value="1"/>
</dbReference>
<organism evidence="2 3">
    <name type="scientific">Adineta steineri</name>
    <dbReference type="NCBI Taxonomy" id="433720"/>
    <lineage>
        <taxon>Eukaryota</taxon>
        <taxon>Metazoa</taxon>
        <taxon>Spiralia</taxon>
        <taxon>Gnathifera</taxon>
        <taxon>Rotifera</taxon>
        <taxon>Eurotatoria</taxon>
        <taxon>Bdelloidea</taxon>
        <taxon>Adinetida</taxon>
        <taxon>Adinetidae</taxon>
        <taxon>Adineta</taxon>
    </lineage>
</organism>
<reference evidence="2" key="1">
    <citation type="submission" date="2021-02" db="EMBL/GenBank/DDBJ databases">
        <authorList>
            <person name="Nowell W R."/>
        </authorList>
    </citation>
    <scope>NUCLEOTIDE SEQUENCE</scope>
</reference>
<evidence type="ECO:0000256" key="1">
    <source>
        <dbReference type="ARBA" id="ARBA00006190"/>
    </source>
</evidence>
<comment type="caution">
    <text evidence="2">The sequence shown here is derived from an EMBL/GenBank/DDBJ whole genome shotgun (WGS) entry which is preliminary data.</text>
</comment>
<dbReference type="Proteomes" id="UP000663877">
    <property type="component" value="Unassembled WGS sequence"/>
</dbReference>
<comment type="similarity">
    <text evidence="1">Belongs to the SNF7 family.</text>
</comment>
<dbReference type="GO" id="GO:0007034">
    <property type="term" value="P:vacuolar transport"/>
    <property type="evidence" value="ECO:0007669"/>
    <property type="project" value="InterPro"/>
</dbReference>
<protein>
    <submittedName>
        <fullName evidence="2">Uncharacterized protein</fullName>
    </submittedName>
</protein>
<proteinExistence type="inferred from homology"/>
<dbReference type="AlphaFoldDB" id="A0A814WCU4"/>
<dbReference type="Gene3D" id="6.10.140.1230">
    <property type="match status" value="1"/>
</dbReference>
<evidence type="ECO:0000313" key="3">
    <source>
        <dbReference type="Proteomes" id="UP000663877"/>
    </source>
</evidence>
<sequence length="111" mass="12735">MNVQMTIANFMVKTTKTLTRLNRMMPLQDFQNTIQMFDQNMTANNTKQEMMNDAMDSVFEGEDDEDATEELVNQVIDEFNIDVANQIPHAPQAISTVDARLEARLNVLHEI</sequence>